<comment type="caution">
    <text evidence="5">The sequence shown here is derived from an EMBL/GenBank/DDBJ whole genome shotgun (WGS) entry which is preliminary data.</text>
</comment>
<keyword evidence="3" id="KW-0812">Transmembrane</keyword>
<keyword evidence="3" id="KW-1133">Transmembrane helix</keyword>
<dbReference type="OrthoDB" id="1766808at2"/>
<keyword evidence="3" id="KW-0472">Membrane</keyword>
<evidence type="ECO:0000313" key="5">
    <source>
        <dbReference type="EMBL" id="RKI93647.1"/>
    </source>
</evidence>
<dbReference type="Gene3D" id="1.25.60.10">
    <property type="entry name" value="MgtE N-terminal domain-like"/>
    <property type="match status" value="1"/>
</dbReference>
<name>A0A3A9AQL5_9FIRM</name>
<evidence type="ECO:0000256" key="2">
    <source>
        <dbReference type="SAM" id="MobiDB-lite"/>
    </source>
</evidence>
<evidence type="ECO:0000259" key="4">
    <source>
        <dbReference type="Pfam" id="PF03448"/>
    </source>
</evidence>
<proteinExistence type="predicted"/>
<dbReference type="EMBL" id="RAYQ01000002">
    <property type="protein sequence ID" value="RKI93647.1"/>
    <property type="molecule type" value="Genomic_DNA"/>
</dbReference>
<dbReference type="InterPro" id="IPR006668">
    <property type="entry name" value="Mg_transptr_MgtE_intracell_dom"/>
</dbReference>
<evidence type="ECO:0000256" key="1">
    <source>
        <dbReference type="SAM" id="Coils"/>
    </source>
</evidence>
<feature type="domain" description="Magnesium transporter MgtE intracellular" evidence="4">
    <location>
        <begin position="215"/>
        <end position="290"/>
    </location>
</feature>
<evidence type="ECO:0000313" key="6">
    <source>
        <dbReference type="Proteomes" id="UP000280696"/>
    </source>
</evidence>
<organism evidence="5 6">
    <name type="scientific">Parablautia intestinalis</name>
    <dbReference type="NCBI Taxonomy" id="2320100"/>
    <lineage>
        <taxon>Bacteria</taxon>
        <taxon>Bacillati</taxon>
        <taxon>Bacillota</taxon>
        <taxon>Clostridia</taxon>
        <taxon>Lachnospirales</taxon>
        <taxon>Lachnospiraceae</taxon>
        <taxon>Parablautia</taxon>
    </lineage>
</organism>
<dbReference type="SUPFAM" id="SSF158791">
    <property type="entry name" value="MgtE N-terminal domain-like"/>
    <property type="match status" value="1"/>
</dbReference>
<keyword evidence="6" id="KW-1185">Reference proteome</keyword>
<dbReference type="Pfam" id="PF03448">
    <property type="entry name" value="MgtE_N"/>
    <property type="match status" value="1"/>
</dbReference>
<reference evidence="5 6" key="1">
    <citation type="submission" date="2018-09" db="EMBL/GenBank/DDBJ databases">
        <title>Murine metabolic-syndrome-specific gut microbial biobank.</title>
        <authorList>
            <person name="Liu C."/>
        </authorList>
    </citation>
    <scope>NUCLEOTIDE SEQUENCE [LARGE SCALE GENOMIC DNA]</scope>
    <source>
        <strain evidence="5 6">0.1xD8-82</strain>
    </source>
</reference>
<accession>A0A3A9AQL5</accession>
<dbReference type="RefSeq" id="WP_120466585.1">
    <property type="nucleotide sequence ID" value="NZ_RAYQ01000002.1"/>
</dbReference>
<sequence length="294" mass="32961">MPIDEEMSFDDAKLEKKRLKEEKKKLKQEQKEQRKAAKEKAREIADQEEELIGAEGAGSGSVFLVTFIIVLIWVAILCLVVKLDFGGFGSNVLTPVLKDVPVLNMILPGSADTEGGSEGEEDGYGGYTSIEEAVDYIKELELELERAQSAQSDKNKEVDELRAEVDRLKTFEDSQVEFQRIKTEFYEEVVYADKGPGIEEYQKYYEEMDPATAEYLYKQVVAQTAESKEIEEYAKTYSAMKPKAAAAILAEMTDNLDLAVRILGAMEADSRAKILEAMDPEIAARITKIMDPEP</sequence>
<dbReference type="Proteomes" id="UP000280696">
    <property type="component" value="Unassembled WGS sequence"/>
</dbReference>
<feature type="coiled-coil region" evidence="1">
    <location>
        <begin position="130"/>
        <end position="164"/>
    </location>
</feature>
<protein>
    <recommendedName>
        <fullName evidence="4">Magnesium transporter MgtE intracellular domain-containing protein</fullName>
    </recommendedName>
</protein>
<keyword evidence="1" id="KW-0175">Coiled coil</keyword>
<feature type="region of interest" description="Disordered" evidence="2">
    <location>
        <begin position="21"/>
        <end position="40"/>
    </location>
</feature>
<dbReference type="InterPro" id="IPR038076">
    <property type="entry name" value="MgtE_N_sf"/>
</dbReference>
<evidence type="ECO:0000256" key="3">
    <source>
        <dbReference type="SAM" id="Phobius"/>
    </source>
</evidence>
<feature type="transmembrane region" description="Helical" evidence="3">
    <location>
        <begin position="61"/>
        <end position="81"/>
    </location>
</feature>
<gene>
    <name evidence="5" type="ORF">D7V94_02865</name>
</gene>
<dbReference type="AlphaFoldDB" id="A0A3A9AQL5"/>